<accession>A0AAD6UI29</accession>
<feature type="region of interest" description="Disordered" evidence="1">
    <location>
        <begin position="1"/>
        <end position="49"/>
    </location>
</feature>
<organism evidence="2 3">
    <name type="scientific">Mycena belliarum</name>
    <dbReference type="NCBI Taxonomy" id="1033014"/>
    <lineage>
        <taxon>Eukaryota</taxon>
        <taxon>Fungi</taxon>
        <taxon>Dikarya</taxon>
        <taxon>Basidiomycota</taxon>
        <taxon>Agaricomycotina</taxon>
        <taxon>Agaricomycetes</taxon>
        <taxon>Agaricomycetidae</taxon>
        <taxon>Agaricales</taxon>
        <taxon>Marasmiineae</taxon>
        <taxon>Mycenaceae</taxon>
        <taxon>Mycena</taxon>
    </lineage>
</organism>
<feature type="compositionally biased region" description="Basic and acidic residues" evidence="1">
    <location>
        <begin position="170"/>
        <end position="182"/>
    </location>
</feature>
<reference evidence="2" key="1">
    <citation type="submission" date="2023-03" db="EMBL/GenBank/DDBJ databases">
        <title>Massive genome expansion in bonnet fungi (Mycena s.s.) driven by repeated elements and novel gene families across ecological guilds.</title>
        <authorList>
            <consortium name="Lawrence Berkeley National Laboratory"/>
            <person name="Harder C.B."/>
            <person name="Miyauchi S."/>
            <person name="Viragh M."/>
            <person name="Kuo A."/>
            <person name="Thoen E."/>
            <person name="Andreopoulos B."/>
            <person name="Lu D."/>
            <person name="Skrede I."/>
            <person name="Drula E."/>
            <person name="Henrissat B."/>
            <person name="Morin E."/>
            <person name="Kohler A."/>
            <person name="Barry K."/>
            <person name="LaButti K."/>
            <person name="Morin E."/>
            <person name="Salamov A."/>
            <person name="Lipzen A."/>
            <person name="Mereny Z."/>
            <person name="Hegedus B."/>
            <person name="Baldrian P."/>
            <person name="Stursova M."/>
            <person name="Weitz H."/>
            <person name="Taylor A."/>
            <person name="Grigoriev I.V."/>
            <person name="Nagy L.G."/>
            <person name="Martin F."/>
            <person name="Kauserud H."/>
        </authorList>
    </citation>
    <scope>NUCLEOTIDE SEQUENCE</scope>
    <source>
        <strain evidence="2">CBHHK173m</strain>
    </source>
</reference>
<name>A0AAD6UI29_9AGAR</name>
<proteinExistence type="predicted"/>
<feature type="region of interest" description="Disordered" evidence="1">
    <location>
        <begin position="82"/>
        <end position="105"/>
    </location>
</feature>
<dbReference type="AlphaFoldDB" id="A0AAD6UI29"/>
<protein>
    <submittedName>
        <fullName evidence="2">Uncharacterized protein</fullName>
    </submittedName>
</protein>
<feature type="compositionally biased region" description="Basic and acidic residues" evidence="1">
    <location>
        <begin position="268"/>
        <end position="283"/>
    </location>
</feature>
<evidence type="ECO:0000313" key="3">
    <source>
        <dbReference type="Proteomes" id="UP001222325"/>
    </source>
</evidence>
<sequence>MARSPIKPRESRPRPPPARASPRRRWCAFPAPVRARSSPGMGTTMPLCTLRSRAPPLSSFHLQASSPRTRYSALSSPAALTTSFKRAPGRDSFPTRVPPGVPAANRLSPARALQAPLLPPPSTLAPVHISQRARLARPIANPQSLYSAPPPFPPKLVRLKASGTATKSRRSPEVARDLRGRRKGEARAYRACARRRARRATPSIYGAVGASDSRCGSGVTTCRGAAPCRLTNETGSESHDMHARLGVRDQSTEQARTVRVLGDELRTLQDGPDHDLVPRRPDASARGAQYCRS</sequence>
<dbReference type="Proteomes" id="UP001222325">
    <property type="component" value="Unassembled WGS sequence"/>
</dbReference>
<evidence type="ECO:0000256" key="1">
    <source>
        <dbReference type="SAM" id="MobiDB-lite"/>
    </source>
</evidence>
<feature type="region of interest" description="Disordered" evidence="1">
    <location>
        <begin position="268"/>
        <end position="293"/>
    </location>
</feature>
<dbReference type="EMBL" id="JARJCN010000004">
    <property type="protein sequence ID" value="KAJ7101237.1"/>
    <property type="molecule type" value="Genomic_DNA"/>
</dbReference>
<gene>
    <name evidence="2" type="ORF">B0H15DRAFT_990818</name>
</gene>
<comment type="caution">
    <text evidence="2">The sequence shown here is derived from an EMBL/GenBank/DDBJ whole genome shotgun (WGS) entry which is preliminary data.</text>
</comment>
<evidence type="ECO:0000313" key="2">
    <source>
        <dbReference type="EMBL" id="KAJ7101237.1"/>
    </source>
</evidence>
<keyword evidence="3" id="KW-1185">Reference proteome</keyword>
<feature type="region of interest" description="Disordered" evidence="1">
    <location>
        <begin position="145"/>
        <end position="182"/>
    </location>
</feature>